<evidence type="ECO:0000256" key="1">
    <source>
        <dbReference type="SAM" id="Phobius"/>
    </source>
</evidence>
<sequence length="1563" mass="173980">MNKSVYMATFVLIIMAIGFIDIFSNIIRSQTKNFNLVAPTYTNQAGSTSIYPGSRNVNIVVDVQYIGTTTAVVISGCIELPPGFRVSRGYSYCSPPYNPNGSVMSVVNSGDIIEFRYHIDVGSEVSPGRYTFNINISYRYENEILYEKLSIDITVSMYPQPNIVVMDSYWSPNAYPGSEDVYLYLILKNSGDSVIVSANGIAEFESNDFTPQSYRFTFSNLGKESTVAIGIGGISISPNALPQQSYRLVLRMNLTMVTDDNVVYSITDWSTSTYVQISQPPILNIAILDYGAETPRFVEGVKMTRLYMSIQNRDFKTIRSMIATFEVVSPGSMFVNNSLKSISIVQQALNYGDVTTITSDYINIGSVDSIAVRVVLTIFGSDNGAEFWSTQTYTLTIPISLPRISLNISKAFWIQDEVYPGSQNVGIGIALTNLDIVDLRSAIAILELCEGFYPKTLTVTDISISRGDTYTIIFNGISISNQTLPGSYIFKVRIIGTAYSREGSYYPIDIQLSFSLPVSSVPQKNVIDIIDFGWTSQKAYSGTINTGIYIRFRVREPGFSIQNPKVTLYLSKPLLFEKGNISDVVVLTGVYRYSDTFMVEFSGIDIPEGVYGEYPVVVELNALCIGTASYWCNQIFVIPLHIVPPKLNITIIDIGWQTITLNQSTGASIYITMQSLSIDQIRNMYISIQLDGICSRFIDNRTIGIAVLNRVLNYGEIVTVSFNDIVVSCSSTEIPIGIKLYAVNSIGSSTYYRSSIEFNKTLKILSKIKMLRVSNLRTLLNMQYSPLIPSARGITIEVTLVNTYSYPIPWISILGIRSINGIVIRDVSGSCLTGVPAGGSCSLDILVDIDEHVVPNIYNISLMISYAIRDGNTISVSSDEIHIPIVIADYSYYRPNINIVEWYWGIQTPTRVVKGQRNTPLTIVIVNNGRYQARGVWIDVRPIDNNIIAIYNSSYCAPILDVGASCTATVYMDLENASAGIALFNVTIRYKFVNYGTNIDDYVIKTIDLYIDEFAGGEGIEIVDSGWYNNWPTYPYTENATFIINLVNRWPYRISGIKLDLVLPQGFTSKGSQIASTYIGGPINSLQEFSATFTISIGSVKPGRYTALLIADYVVESGYPNTRVIQRYNISIQVNDLNSSITLVSAEWLGISAEPEMYGAPFVVSIRNNLIPSISGPILELYLPDGITYSYTNTSSALIPATNIAPTVLYTQTLQQYAQGGILSYLQNILGQQTSQALQSFSKGSIMYFYTKLNLNVNSTGEYIAKGYLNFIDHWGCIRRIPLDIPIRILGSSRMIEILSPTTIKIENGTSTLVLRLRNRGSAAIYNVYVYIVPYASMLIPQQNVIYLDKMYPDVYYNVSFLLVYNPYSISMGTTTAYLRYMSVPFMVAVAYRDVLGTLRYFNTSIAVNIEPFVDLRIEGLKAIYSGNRLMISGTIVNYGIVTARSVEARVLVNGSYVSTLVGDIDPASQSAFRLEVMTGYVPKCELVIIYRDEYNIERSIVRPVEITIGETITTGATQIPQQQSLNHYIIIGLIALFLFVIGFILYRYIRLHMKKLEKSIEI</sequence>
<proteinExistence type="predicted"/>
<dbReference type="PANTHER" id="PTHR35902">
    <property type="entry name" value="S-LAYER DOMAIN-LIKE PROTEIN-RELATED"/>
    <property type="match status" value="1"/>
</dbReference>
<keyword evidence="1" id="KW-0812">Transmembrane</keyword>
<evidence type="ECO:0008006" key="4">
    <source>
        <dbReference type="Google" id="ProtNLM"/>
    </source>
</evidence>
<keyword evidence="1" id="KW-1133">Transmembrane helix</keyword>
<feature type="transmembrane region" description="Helical" evidence="1">
    <location>
        <begin position="1529"/>
        <end position="1550"/>
    </location>
</feature>
<evidence type="ECO:0000313" key="3">
    <source>
        <dbReference type="Proteomes" id="UP000001304"/>
    </source>
</evidence>
<dbReference type="BioCyc" id="IAGG583356:GHAH-1430-MONOMER"/>
<evidence type="ECO:0000313" key="2">
    <source>
        <dbReference type="EMBL" id="ADM28243.1"/>
    </source>
</evidence>
<name>E0SQI7_IGNAA</name>
<dbReference type="STRING" id="583356.Igag_1441"/>
<gene>
    <name evidence="2" type="ordered locus">Igag_1441</name>
</gene>
<dbReference type="HOGENOM" id="CLU_003872_0_0_2"/>
<protein>
    <recommendedName>
        <fullName evidence="4">CARDB domain-containing protein</fullName>
    </recommendedName>
</protein>
<dbReference type="PANTHER" id="PTHR35902:SF3">
    <property type="entry name" value="NPCBM-ASSOCIATED, NEW3 DOMAIN OF ALPHA-GALACTOSIDASE"/>
    <property type="match status" value="1"/>
</dbReference>
<dbReference type="KEGG" id="iag:Igag_1441"/>
<keyword evidence="1" id="KW-0472">Membrane</keyword>
<reference evidence="2 3" key="1">
    <citation type="journal article" date="2010" name="Stand. Genomic Sci.">
        <title>Complete genome sequence of Ignisphaera aggregans type strain (AQ1.S1).</title>
        <authorList>
            <person name="Goker M."/>
            <person name="Held B."/>
            <person name="Lapidus A."/>
            <person name="Nolan M."/>
            <person name="Spring S."/>
            <person name="Yasawong M."/>
            <person name="Lucas S."/>
            <person name="Glavina Del Rio T."/>
            <person name="Tice H."/>
            <person name="Cheng J.F."/>
            <person name="Goodwin L."/>
            <person name="Tapia R."/>
            <person name="Pitluck S."/>
            <person name="Liolios K."/>
            <person name="Ivanova N."/>
            <person name="Mavromatis K."/>
            <person name="Mikhailova N."/>
            <person name="Pati A."/>
            <person name="Chen A."/>
            <person name="Palaniappan K."/>
            <person name="Brambilla E."/>
            <person name="Land M."/>
            <person name="Hauser L."/>
            <person name="Chang Y.J."/>
            <person name="Jeffries C.D."/>
            <person name="Brettin T."/>
            <person name="Detter J.C."/>
            <person name="Han C."/>
            <person name="Rohde M."/>
            <person name="Sikorski J."/>
            <person name="Woyke T."/>
            <person name="Bristow J."/>
            <person name="Eisen J.A."/>
            <person name="Markowitz V."/>
            <person name="Hugenholtz P."/>
            <person name="Kyrpides N.C."/>
            <person name="Klenk H.P."/>
        </authorList>
    </citation>
    <scope>NUCLEOTIDE SEQUENCE [LARGE SCALE GENOMIC DNA]</scope>
    <source>
        <strain evidence="3">DSM 17230 / JCM 13409 / AQ1.S1</strain>
    </source>
</reference>
<dbReference type="Proteomes" id="UP000001304">
    <property type="component" value="Chromosome"/>
</dbReference>
<dbReference type="EMBL" id="CP002098">
    <property type="protein sequence ID" value="ADM28243.1"/>
    <property type="molecule type" value="Genomic_DNA"/>
</dbReference>
<organism evidence="2 3">
    <name type="scientific">Ignisphaera aggregans (strain DSM 17230 / JCM 13409 / AQ1.S1)</name>
    <dbReference type="NCBI Taxonomy" id="583356"/>
    <lineage>
        <taxon>Archaea</taxon>
        <taxon>Thermoproteota</taxon>
        <taxon>Thermoprotei</taxon>
        <taxon>Desulfurococcales</taxon>
        <taxon>Desulfurococcaceae</taxon>
        <taxon>Ignisphaera</taxon>
    </lineage>
</organism>
<feature type="transmembrane region" description="Helical" evidence="1">
    <location>
        <begin position="7"/>
        <end position="27"/>
    </location>
</feature>
<keyword evidence="3" id="KW-1185">Reference proteome</keyword>
<accession>E0SQI7</accession>